<dbReference type="GO" id="GO:0004386">
    <property type="term" value="F:helicase activity"/>
    <property type="evidence" value="ECO:0007669"/>
    <property type="project" value="UniProtKB-KW"/>
</dbReference>
<evidence type="ECO:0000313" key="3">
    <source>
        <dbReference type="EMBL" id="EDM49978.1"/>
    </source>
</evidence>
<dbReference type="PANTHER" id="PTHR41313">
    <property type="entry name" value="ADENINE-SPECIFIC METHYLTRANSFERASE"/>
    <property type="match status" value="1"/>
</dbReference>
<protein>
    <submittedName>
        <fullName evidence="3">Helicase C-terminal domain protein</fullName>
    </submittedName>
</protein>
<keyword evidence="3" id="KW-0067">ATP-binding</keyword>
<dbReference type="PROSITE" id="PS51194">
    <property type="entry name" value="HELICASE_CTER"/>
    <property type="match status" value="1"/>
</dbReference>
<dbReference type="InterPro" id="IPR052933">
    <property type="entry name" value="DNA_Protect_Modify"/>
</dbReference>
<dbReference type="HOGENOM" id="CLU_000181_8_0_9"/>
<dbReference type="GO" id="GO:0005524">
    <property type="term" value="F:ATP binding"/>
    <property type="evidence" value="ECO:0007669"/>
    <property type="project" value="InterPro"/>
</dbReference>
<dbReference type="Gene3D" id="3.40.50.300">
    <property type="entry name" value="P-loop containing nucleotide triphosphate hydrolases"/>
    <property type="match status" value="2"/>
</dbReference>
<dbReference type="Pfam" id="PF00271">
    <property type="entry name" value="Helicase_C"/>
    <property type="match status" value="1"/>
</dbReference>
<feature type="coiled-coil region" evidence="1">
    <location>
        <begin position="412"/>
        <end position="439"/>
    </location>
</feature>
<dbReference type="SUPFAM" id="SSF52540">
    <property type="entry name" value="P-loop containing nucleoside triphosphate hydrolases"/>
    <property type="match status" value="2"/>
</dbReference>
<evidence type="ECO:0000313" key="4">
    <source>
        <dbReference type="Proteomes" id="UP000006000"/>
    </source>
</evidence>
<comment type="caution">
    <text evidence="3">The sequence shown here is derived from an EMBL/GenBank/DDBJ whole genome shotgun (WGS) entry which is preliminary data.</text>
</comment>
<keyword evidence="3" id="KW-0347">Helicase</keyword>
<dbReference type="STRING" id="411463.EUBVEN_02624"/>
<proteinExistence type="predicted"/>
<keyword evidence="1" id="KW-0175">Coiled coil</keyword>
<dbReference type="GO" id="GO:0003677">
    <property type="term" value="F:DNA binding"/>
    <property type="evidence" value="ECO:0007669"/>
    <property type="project" value="InterPro"/>
</dbReference>
<keyword evidence="3" id="KW-0378">Hydrolase</keyword>
<gene>
    <name evidence="3" type="ORF">EUBVEN_02624</name>
</gene>
<accession>A5ZA77</accession>
<dbReference type="InterPro" id="IPR006935">
    <property type="entry name" value="Helicase/UvrB_N"/>
</dbReference>
<dbReference type="PANTHER" id="PTHR41313:SF1">
    <property type="entry name" value="DNA METHYLASE ADENINE-SPECIFIC DOMAIN-CONTAINING PROTEIN"/>
    <property type="match status" value="1"/>
</dbReference>
<dbReference type="Proteomes" id="UP000006000">
    <property type="component" value="Unassembled WGS sequence"/>
</dbReference>
<dbReference type="GO" id="GO:0016787">
    <property type="term" value="F:hydrolase activity"/>
    <property type="evidence" value="ECO:0007669"/>
    <property type="project" value="InterPro"/>
</dbReference>
<dbReference type="SMART" id="SM00490">
    <property type="entry name" value="HELICc"/>
    <property type="match status" value="1"/>
</dbReference>
<keyword evidence="3" id="KW-0547">Nucleotide-binding</keyword>
<reference evidence="3 4" key="1">
    <citation type="submission" date="2007-03" db="EMBL/GenBank/DDBJ databases">
        <authorList>
            <person name="Fulton L."/>
            <person name="Clifton S."/>
            <person name="Fulton B."/>
            <person name="Xu J."/>
            <person name="Minx P."/>
            <person name="Pepin K.H."/>
            <person name="Johnson M."/>
            <person name="Thiruvilangam P."/>
            <person name="Bhonagiri V."/>
            <person name="Nash W.E."/>
            <person name="Mardis E.R."/>
            <person name="Wilson R.K."/>
        </authorList>
    </citation>
    <scope>NUCLEOTIDE SEQUENCE [LARGE SCALE GENOMIC DNA]</scope>
    <source>
        <strain evidence="3 4">ATCC 27560</strain>
    </source>
</reference>
<name>A5ZA77_9FIRM</name>
<organism evidence="3 4">
    <name type="scientific">Eubacterium ventriosum ATCC 27560</name>
    <dbReference type="NCBI Taxonomy" id="411463"/>
    <lineage>
        <taxon>Bacteria</taxon>
        <taxon>Bacillati</taxon>
        <taxon>Bacillota</taxon>
        <taxon>Clostridia</taxon>
        <taxon>Eubacteriales</taxon>
        <taxon>Eubacteriaceae</taxon>
        <taxon>Eubacterium</taxon>
    </lineage>
</organism>
<feature type="coiled-coil region" evidence="1">
    <location>
        <begin position="1024"/>
        <end position="1058"/>
    </location>
</feature>
<dbReference type="EMBL" id="AAVL02000038">
    <property type="protein sequence ID" value="EDM49978.1"/>
    <property type="molecule type" value="Genomic_DNA"/>
</dbReference>
<evidence type="ECO:0000256" key="1">
    <source>
        <dbReference type="SAM" id="Coils"/>
    </source>
</evidence>
<reference evidence="3 4" key="2">
    <citation type="submission" date="2007-04" db="EMBL/GenBank/DDBJ databases">
        <title>Draft genome sequence of Eubacterium ventriosum (ATCC 27560).</title>
        <authorList>
            <person name="Sudarsanam P."/>
            <person name="Ley R."/>
            <person name="Guruge J."/>
            <person name="Turnbaugh P.J."/>
            <person name="Mahowald M."/>
            <person name="Liep D."/>
            <person name="Gordon J."/>
        </authorList>
    </citation>
    <scope>NUCLEOTIDE SEQUENCE [LARGE SCALE GENOMIC DNA]</scope>
    <source>
        <strain evidence="3 4">ATCC 27560</strain>
    </source>
</reference>
<dbReference type="InterPro" id="IPR027417">
    <property type="entry name" value="P-loop_NTPase"/>
</dbReference>
<dbReference type="eggNOG" id="COG0553">
    <property type="taxonomic scope" value="Bacteria"/>
</dbReference>
<dbReference type="Pfam" id="PF04851">
    <property type="entry name" value="ResIII"/>
    <property type="match status" value="1"/>
</dbReference>
<evidence type="ECO:0000259" key="2">
    <source>
        <dbReference type="PROSITE" id="PS51194"/>
    </source>
</evidence>
<dbReference type="SMART" id="SM00487">
    <property type="entry name" value="DEXDc"/>
    <property type="match status" value="1"/>
</dbReference>
<dbReference type="AlphaFoldDB" id="A5ZA77"/>
<dbReference type="RefSeq" id="WP_005360401.1">
    <property type="nucleotide sequence ID" value="NZ_DS264270.1"/>
</dbReference>
<sequence length="1090" mass="126209">MEEGKNIKDVTHMDLPIDWENIFDSSPATVGVHADSISDGLILSLSNLGHVDIEYIAAITGERYKTVIETLKGSIYQNPRTWEECFYKGWETAEEYLSGNLYDKYAVAVENNRKYKGYFNDNIEAIEKVFPEYIDFEEIYITLGSPWIPTEIIDSFISQMYRLKATQELTVHNEQLGVWEIVDKSFLSWATYIEGPYGTEKVNSIQILENTLNMKPVAVYKTIPSTTTSSGKKRVIDEQATIEAQEKQNQMIAYFKKWVWKSDKRKNLLEQIYNQKYGSNRKRNFDGSFLTFPNMSSEIQLYPYQKDAVARMIFTPNTLLAHDVGSGKTYAMIAAGMEMKRMGISNKNMYVVPNNIVGQWKDIFEQMYPNAKLLTIEPKTFKPINRKQVMEEIRDEDYDGIIIAYSCFERIKLSVDYRIERLKTKKAELENEKNNNLQYPRKIDREIKKIKEELGKLTVAQEVDYDGVYFEDMGVTKLFVDEAHNFKNVPFDTKIGNVMGLNPKGSKKCEEMFHKVQCVQKNGGGVILATGTPITNSITDAYIMQRYLQNGELGLLDLQHFDGWIGMFAEKNTEFEIDVDTSSYRITTRFSRFHNLPELTTLLASIADFHQVDGAENIPKHNGYKDALISKSYDLKKYLEEISKRAEAVRMGAVLRTVDNMLKITTDGRKAALDMRLVDSSLSVGCQSKVGRCVENVANIYFRTMKDRLTQVIFCDYSTPKKGFNIYDDIKVRLKNLGIPENEIAFAHSANTEKKRKQLFDDVRKGKIRVILGSTFKIGMGVNIQDRLIALHHIDVPWRPADMVQREGRILRQGNINQEVEIYRYITEGSFDAYSWQLLETKQRFISELLAGSLVERSGSDIEDSVLDYAEVKALAVGNPLVKDRVEAYNELTKYKILQRKYVEARIAWEKEAMELPGKIKHQKDIISKCVDDIEFVKKWNKKYPNPKNNDEKKKLVEERKFIRTTIHQAIKENVLETKERKFIKYRGFDIILPTNMKSEKPYVWLQNNGRYYVELGDTEVGNLVRIDNYLNNLNDHLKELEESLEKQQTKLRDIKTNLSKDENFYDQINHYRKLVEELDEKLGVNNNGK</sequence>
<dbReference type="InterPro" id="IPR014001">
    <property type="entry name" value="Helicase_ATP-bd"/>
</dbReference>
<dbReference type="OrthoDB" id="9815272at2"/>
<feature type="domain" description="Helicase C-terminal" evidence="2">
    <location>
        <begin position="696"/>
        <end position="873"/>
    </location>
</feature>
<dbReference type="eggNOG" id="COG4646">
    <property type="taxonomic scope" value="Bacteria"/>
</dbReference>
<dbReference type="InterPro" id="IPR001650">
    <property type="entry name" value="Helicase_C-like"/>
</dbReference>